<dbReference type="InterPro" id="IPR000843">
    <property type="entry name" value="HTH_LacI"/>
</dbReference>
<dbReference type="PANTHER" id="PTHR30146:SF105">
    <property type="entry name" value="CATABOLITE CONTROL PROTEIN B"/>
    <property type="match status" value="1"/>
</dbReference>
<dbReference type="PATRIC" id="fig|1705565.3.peg.5797"/>
<dbReference type="AlphaFoldDB" id="A0A0M1NJU5"/>
<dbReference type="SUPFAM" id="SSF47413">
    <property type="entry name" value="lambda repressor-like DNA-binding domains"/>
    <property type="match status" value="1"/>
</dbReference>
<evidence type="ECO:0000256" key="1">
    <source>
        <dbReference type="ARBA" id="ARBA00023015"/>
    </source>
</evidence>
<sequence length="325" mass="36455">MANIKEIAKLAGVSVSTVSRVLNNHPYVREDKRTRVLKTMKQLKYARNMNAVHLITGKTMNIAIMLPFINHAYFSLLMEGAGQEALAASYRLILCQTGYAPDKEVEVLEMLRNREIDGIIILSSAVTPKQIEAYCAYGPIVCCQDAGERLFSSIYINHAEAFRSAMQYLIERGHRRIGFTVGRLDSPSTRARQVAYEEVLKEIGEPYRQEWILDGCIDLEDGAAIMDRLSAMEERPSSLLVTGDHVAAGLIYEAEKRGLSIPQELAVIGFDNQPIGKMLGLTTIDNRLLEMGSEAFRMLYAHIQGEQKEPVRKELAFELIERSSV</sequence>
<dbReference type="InterPro" id="IPR010982">
    <property type="entry name" value="Lambda_DNA-bd_dom_sf"/>
</dbReference>
<dbReference type="PRINTS" id="PR00036">
    <property type="entry name" value="HTHLACI"/>
</dbReference>
<comment type="caution">
    <text evidence="5">The sequence shown here is derived from an EMBL/GenBank/DDBJ whole genome shotgun (WGS) entry which is preliminary data.</text>
</comment>
<name>A0A0M1NJU5_9BACL</name>
<dbReference type="EMBL" id="LIUT01000003">
    <property type="protein sequence ID" value="KOR82456.1"/>
    <property type="molecule type" value="Genomic_DNA"/>
</dbReference>
<dbReference type="PROSITE" id="PS50932">
    <property type="entry name" value="HTH_LACI_2"/>
    <property type="match status" value="1"/>
</dbReference>
<dbReference type="GO" id="GO:0003700">
    <property type="term" value="F:DNA-binding transcription factor activity"/>
    <property type="evidence" value="ECO:0007669"/>
    <property type="project" value="TreeGrafter"/>
</dbReference>
<dbReference type="CDD" id="cd06286">
    <property type="entry name" value="PBP1_CcpB-like"/>
    <property type="match status" value="1"/>
</dbReference>
<keyword evidence="3" id="KW-0804">Transcription</keyword>
<dbReference type="InterPro" id="IPR046335">
    <property type="entry name" value="LacI/GalR-like_sensor"/>
</dbReference>
<dbReference type="GO" id="GO:0000976">
    <property type="term" value="F:transcription cis-regulatory region binding"/>
    <property type="evidence" value="ECO:0007669"/>
    <property type="project" value="TreeGrafter"/>
</dbReference>
<dbReference type="Pfam" id="PF00356">
    <property type="entry name" value="LacI"/>
    <property type="match status" value="1"/>
</dbReference>
<reference evidence="6" key="1">
    <citation type="submission" date="2015-08" db="EMBL/GenBank/DDBJ databases">
        <title>Genome sequencing project for genomic taxonomy and phylogenomics of Bacillus-like bacteria.</title>
        <authorList>
            <person name="Liu B."/>
            <person name="Wang J."/>
            <person name="Zhu Y."/>
            <person name="Liu G."/>
            <person name="Chen Q."/>
            <person name="Chen Z."/>
            <person name="Lan J."/>
            <person name="Che J."/>
            <person name="Ge C."/>
            <person name="Shi H."/>
            <person name="Pan Z."/>
            <person name="Liu X."/>
        </authorList>
    </citation>
    <scope>NUCLEOTIDE SEQUENCE [LARGE SCALE GENOMIC DNA]</scope>
    <source>
        <strain evidence="6">FJAT-22460</strain>
    </source>
</reference>
<dbReference type="CDD" id="cd01392">
    <property type="entry name" value="HTH_LacI"/>
    <property type="match status" value="1"/>
</dbReference>
<dbReference type="Pfam" id="PF13377">
    <property type="entry name" value="Peripla_BP_3"/>
    <property type="match status" value="1"/>
</dbReference>
<evidence type="ECO:0000259" key="4">
    <source>
        <dbReference type="PROSITE" id="PS50932"/>
    </source>
</evidence>
<dbReference type="SUPFAM" id="SSF53822">
    <property type="entry name" value="Periplasmic binding protein-like I"/>
    <property type="match status" value="1"/>
</dbReference>
<dbReference type="Gene3D" id="3.40.50.2300">
    <property type="match status" value="2"/>
</dbReference>
<evidence type="ECO:0000313" key="5">
    <source>
        <dbReference type="EMBL" id="KOR82456.1"/>
    </source>
</evidence>
<accession>A0A0M1NJU5</accession>
<dbReference type="OrthoDB" id="9798934at2"/>
<evidence type="ECO:0000313" key="6">
    <source>
        <dbReference type="Proteomes" id="UP000036932"/>
    </source>
</evidence>
<dbReference type="InterPro" id="IPR028082">
    <property type="entry name" value="Peripla_BP_I"/>
</dbReference>
<proteinExistence type="predicted"/>
<dbReference type="PROSITE" id="PS00356">
    <property type="entry name" value="HTH_LACI_1"/>
    <property type="match status" value="1"/>
</dbReference>
<protein>
    <submittedName>
        <fullName evidence="5">LacI family transcriptional regulator</fullName>
    </submittedName>
</protein>
<dbReference type="SMART" id="SM00354">
    <property type="entry name" value="HTH_LACI"/>
    <property type="match status" value="1"/>
</dbReference>
<keyword evidence="2" id="KW-0238">DNA-binding</keyword>
<dbReference type="PANTHER" id="PTHR30146">
    <property type="entry name" value="LACI-RELATED TRANSCRIPTIONAL REPRESSOR"/>
    <property type="match status" value="1"/>
</dbReference>
<evidence type="ECO:0000256" key="2">
    <source>
        <dbReference type="ARBA" id="ARBA00023125"/>
    </source>
</evidence>
<keyword evidence="1" id="KW-0805">Transcription regulation</keyword>
<dbReference type="RefSeq" id="WP_054404063.1">
    <property type="nucleotide sequence ID" value="NZ_LIUT01000003.1"/>
</dbReference>
<evidence type="ECO:0000256" key="3">
    <source>
        <dbReference type="ARBA" id="ARBA00023163"/>
    </source>
</evidence>
<dbReference type="Proteomes" id="UP000036932">
    <property type="component" value="Unassembled WGS sequence"/>
</dbReference>
<feature type="domain" description="HTH lacI-type" evidence="4">
    <location>
        <begin position="2"/>
        <end position="56"/>
    </location>
</feature>
<dbReference type="Gene3D" id="1.10.260.40">
    <property type="entry name" value="lambda repressor-like DNA-binding domains"/>
    <property type="match status" value="1"/>
</dbReference>
<keyword evidence="6" id="KW-1185">Reference proteome</keyword>
<gene>
    <name evidence="5" type="ORF">AM231_19245</name>
</gene>
<organism evidence="5 6">
    <name type="scientific">Paenibacillus solani</name>
    <dbReference type="NCBI Taxonomy" id="1705565"/>
    <lineage>
        <taxon>Bacteria</taxon>
        <taxon>Bacillati</taxon>
        <taxon>Bacillota</taxon>
        <taxon>Bacilli</taxon>
        <taxon>Bacillales</taxon>
        <taxon>Paenibacillaceae</taxon>
        <taxon>Paenibacillus</taxon>
    </lineage>
</organism>